<name>A0A6A4QQ74_LUPAL</name>
<dbReference type="GO" id="GO:0003682">
    <property type="term" value="F:chromatin binding"/>
    <property type="evidence" value="ECO:0007669"/>
    <property type="project" value="InterPro"/>
</dbReference>
<comment type="caution">
    <text evidence="2">The sequence shown here is derived from an EMBL/GenBank/DDBJ whole genome shotgun (WGS) entry which is preliminary data.</text>
</comment>
<feature type="compositionally biased region" description="Low complexity" evidence="1">
    <location>
        <begin position="297"/>
        <end position="430"/>
    </location>
</feature>
<feature type="region of interest" description="Disordered" evidence="1">
    <location>
        <begin position="683"/>
        <end position="703"/>
    </location>
</feature>
<evidence type="ECO:0000313" key="3">
    <source>
        <dbReference type="Proteomes" id="UP000447434"/>
    </source>
</evidence>
<dbReference type="AlphaFoldDB" id="A0A6A4QQ74"/>
<feature type="region of interest" description="Disordered" evidence="1">
    <location>
        <begin position="297"/>
        <end position="437"/>
    </location>
</feature>
<dbReference type="SMART" id="SM00439">
    <property type="entry name" value="BAH"/>
    <property type="match status" value="1"/>
</dbReference>
<dbReference type="PANTHER" id="PTHR31917:SF58">
    <property type="entry name" value="AGENET AND BROMO-ADJACENT HOMOLOGY (BAH) DOMAIN-CONTAINING PROTEIN"/>
    <property type="match status" value="1"/>
</dbReference>
<protein>
    <submittedName>
        <fullName evidence="2">Putative BAH domain, Agenet-like domain, Agenet domain, plant type</fullName>
    </submittedName>
</protein>
<sequence>MERLEGSSAATTTSYQGYVRWEEVFVSSEKGRRVVHYFLKRRSGDSDLAVIGKEKSLRHMHYRYAMRNPSLGPYLKLKSRREVIEWLDSIVSDSSAEDVSHVEDAIKADEHGCGPEIQTLKDNQSRELSIFTKEFTWLGSPWTCMKRRNHYQSFKRNGFQISVYDFVYILAEEDKHLVAYLEDLYEDSRGNKMVMVRWFHKIDEVSIVLPHSFSDREVFFSHYLQDLSVECIDGLASVLSPQHYKKFQNKAHYPHLEPFVCEHQFDDNGVKPFDITQIRGYWKQEIVRYIYTLSDSKSNGCSGQSKSNGSSGQSKSNGSSGQSKSNGSSGQSKSNGSSGQSKSNGSSGQSKSNGSSGQSNSNGSSGQSKSNGSSGQSKSNGSSGQSKSNGSSGKPKSNGSSGKSKSNGRSGKSKSNGSSGQSKSNGSSGQSDDRSELEENLHCATGIRPKKRQCCTKVGLKEVVDVAALKSENLSCSQINKKISAGNNSSKITGPTTLANVKETNVTLQYFVVGSEVEILSQDSGIRGCWFRASVIKKHKDKVKVQYQDIQDAVDEAKKLEEWVSSSRVALPDDMGLRMHERVKIRPARESKKCEIPWLGGVGSIVDAWWHDGWWEGIVVLEEADAKYHVYFPGEKVVSTFGPDKLRPSEDWSGNGWVNMRERPDLVTSILSSLKTKQESSKSYDSKSTVASADRVQSKQSDTCLDKPRKFEVVPDLLKNDLFPQLRWMTKKRRQYSNTSCQNLPKVVESDSSDCFVIPASIKVDHEGYNYGGDPSIYSSSAVPSLTNLVMCR</sequence>
<dbReference type="CDD" id="cd20405">
    <property type="entry name" value="Tudor_Agenet_AtDUF_rpt1_3"/>
    <property type="match status" value="1"/>
</dbReference>
<dbReference type="Pfam" id="PF05641">
    <property type="entry name" value="Agenet"/>
    <property type="match status" value="1"/>
</dbReference>
<dbReference type="PROSITE" id="PS51038">
    <property type="entry name" value="BAH"/>
    <property type="match status" value="1"/>
</dbReference>
<dbReference type="SMART" id="SM00743">
    <property type="entry name" value="Agenet"/>
    <property type="match status" value="2"/>
</dbReference>
<dbReference type="InterPro" id="IPR001025">
    <property type="entry name" value="BAH_dom"/>
</dbReference>
<dbReference type="EMBL" id="WOCE01000004">
    <property type="protein sequence ID" value="KAE9615396.1"/>
    <property type="molecule type" value="Genomic_DNA"/>
</dbReference>
<dbReference type="Proteomes" id="UP000447434">
    <property type="component" value="Chromosome 4"/>
</dbReference>
<keyword evidence="3" id="KW-1185">Reference proteome</keyword>
<dbReference type="OrthoDB" id="1883212at2759"/>
<dbReference type="InterPro" id="IPR008395">
    <property type="entry name" value="Agenet-like_dom"/>
</dbReference>
<evidence type="ECO:0000313" key="2">
    <source>
        <dbReference type="EMBL" id="KAE9615396.1"/>
    </source>
</evidence>
<dbReference type="InterPro" id="IPR014002">
    <property type="entry name" value="Agenet_dom_plant"/>
</dbReference>
<dbReference type="PANTHER" id="PTHR31917">
    <property type="entry name" value="AGENET DOMAIN-CONTAINING PROTEIN-RELATED"/>
    <property type="match status" value="1"/>
</dbReference>
<organism evidence="2 3">
    <name type="scientific">Lupinus albus</name>
    <name type="common">White lupine</name>
    <name type="synonym">Lupinus termis</name>
    <dbReference type="NCBI Taxonomy" id="3870"/>
    <lineage>
        <taxon>Eukaryota</taxon>
        <taxon>Viridiplantae</taxon>
        <taxon>Streptophyta</taxon>
        <taxon>Embryophyta</taxon>
        <taxon>Tracheophyta</taxon>
        <taxon>Spermatophyta</taxon>
        <taxon>Magnoliopsida</taxon>
        <taxon>eudicotyledons</taxon>
        <taxon>Gunneridae</taxon>
        <taxon>Pentapetalae</taxon>
        <taxon>rosids</taxon>
        <taxon>fabids</taxon>
        <taxon>Fabales</taxon>
        <taxon>Fabaceae</taxon>
        <taxon>Papilionoideae</taxon>
        <taxon>50 kb inversion clade</taxon>
        <taxon>genistoids sensu lato</taxon>
        <taxon>core genistoids</taxon>
        <taxon>Genisteae</taxon>
        <taxon>Lupinus</taxon>
    </lineage>
</organism>
<accession>A0A6A4QQ74</accession>
<proteinExistence type="predicted"/>
<evidence type="ECO:0000256" key="1">
    <source>
        <dbReference type="SAM" id="MobiDB-lite"/>
    </source>
</evidence>
<dbReference type="Gene3D" id="2.30.30.490">
    <property type="match status" value="1"/>
</dbReference>
<dbReference type="InterPro" id="IPR043151">
    <property type="entry name" value="BAH_sf"/>
</dbReference>
<gene>
    <name evidence="2" type="ORF">Lalb_Chr04g0254781</name>
</gene>
<reference evidence="3" key="1">
    <citation type="journal article" date="2020" name="Nat. Commun.">
        <title>Genome sequence of the cluster root forming white lupin.</title>
        <authorList>
            <person name="Hufnagel B."/>
            <person name="Marques A."/>
            <person name="Soriano A."/>
            <person name="Marques L."/>
            <person name="Divol F."/>
            <person name="Doumas P."/>
            <person name="Sallet E."/>
            <person name="Mancinotti D."/>
            <person name="Carrere S."/>
            <person name="Marande W."/>
            <person name="Arribat S."/>
            <person name="Keller J."/>
            <person name="Huneau C."/>
            <person name="Blein T."/>
            <person name="Aime D."/>
            <person name="Laguerre M."/>
            <person name="Taylor J."/>
            <person name="Schubert V."/>
            <person name="Nelson M."/>
            <person name="Geu-Flores F."/>
            <person name="Crespi M."/>
            <person name="Gallardo-Guerrero K."/>
            <person name="Delaux P.-M."/>
            <person name="Salse J."/>
            <person name="Berges H."/>
            <person name="Guyot R."/>
            <person name="Gouzy J."/>
            <person name="Peret B."/>
        </authorList>
    </citation>
    <scope>NUCLEOTIDE SEQUENCE [LARGE SCALE GENOMIC DNA]</scope>
    <source>
        <strain evidence="3">cv. Amiga</strain>
    </source>
</reference>
<dbReference type="Pfam" id="PF01426">
    <property type="entry name" value="BAH"/>
    <property type="match status" value="1"/>
</dbReference>